<evidence type="ECO:0000313" key="4">
    <source>
        <dbReference type="EMBL" id="KAK4734379.1"/>
    </source>
</evidence>
<dbReference type="SUPFAM" id="SSF57756">
    <property type="entry name" value="Retrovirus zinc finger-like domains"/>
    <property type="match status" value="1"/>
</dbReference>
<feature type="compositionally biased region" description="Basic and acidic residues" evidence="2">
    <location>
        <begin position="13"/>
        <end position="23"/>
    </location>
</feature>
<proteinExistence type="predicted"/>
<evidence type="ECO:0000256" key="1">
    <source>
        <dbReference type="PROSITE-ProRule" id="PRU00047"/>
    </source>
</evidence>
<accession>A0AAV9M913</accession>
<feature type="region of interest" description="Disordered" evidence="2">
    <location>
        <begin position="13"/>
        <end position="87"/>
    </location>
</feature>
<feature type="domain" description="CCHC-type" evidence="3">
    <location>
        <begin position="64"/>
        <end position="78"/>
    </location>
</feature>
<keyword evidence="5" id="KW-1185">Reference proteome</keyword>
<protein>
    <recommendedName>
        <fullName evidence="3">CCHC-type domain-containing protein</fullName>
    </recommendedName>
</protein>
<keyword evidence="1" id="KW-0863">Zinc-finger</keyword>
<dbReference type="GO" id="GO:0003676">
    <property type="term" value="F:nucleic acid binding"/>
    <property type="evidence" value="ECO:0007669"/>
    <property type="project" value="InterPro"/>
</dbReference>
<dbReference type="PROSITE" id="PS50158">
    <property type="entry name" value="ZF_CCHC"/>
    <property type="match status" value="1"/>
</dbReference>
<feature type="compositionally biased region" description="Basic and acidic residues" evidence="2">
    <location>
        <begin position="67"/>
        <end position="87"/>
    </location>
</feature>
<keyword evidence="1" id="KW-0862">Zinc</keyword>
<keyword evidence="1" id="KW-0479">Metal-binding</keyword>
<gene>
    <name evidence="4" type="ORF">R3W88_008640</name>
</gene>
<dbReference type="EMBL" id="JAWPEI010000002">
    <property type="protein sequence ID" value="KAK4734379.1"/>
    <property type="molecule type" value="Genomic_DNA"/>
</dbReference>
<sequence>MIVEDLMIGLRIEEDNKAAEKRSRGNSTKSGVKIVEEDPSKSKKRKKTSGLKSNPPKMKFNGNCFNCDKRGHRATECRGPKKDKKRD</sequence>
<organism evidence="4 5">
    <name type="scientific">Solanum pinnatisectum</name>
    <name type="common">tansyleaf nightshade</name>
    <dbReference type="NCBI Taxonomy" id="50273"/>
    <lineage>
        <taxon>Eukaryota</taxon>
        <taxon>Viridiplantae</taxon>
        <taxon>Streptophyta</taxon>
        <taxon>Embryophyta</taxon>
        <taxon>Tracheophyta</taxon>
        <taxon>Spermatophyta</taxon>
        <taxon>Magnoliopsida</taxon>
        <taxon>eudicotyledons</taxon>
        <taxon>Gunneridae</taxon>
        <taxon>Pentapetalae</taxon>
        <taxon>asterids</taxon>
        <taxon>lamiids</taxon>
        <taxon>Solanales</taxon>
        <taxon>Solanaceae</taxon>
        <taxon>Solanoideae</taxon>
        <taxon>Solaneae</taxon>
        <taxon>Solanum</taxon>
    </lineage>
</organism>
<dbReference type="Pfam" id="PF00098">
    <property type="entry name" value="zf-CCHC"/>
    <property type="match status" value="1"/>
</dbReference>
<name>A0AAV9M913_9SOLN</name>
<dbReference type="InterPro" id="IPR001878">
    <property type="entry name" value="Znf_CCHC"/>
</dbReference>
<reference evidence="4 5" key="1">
    <citation type="submission" date="2023-10" db="EMBL/GenBank/DDBJ databases">
        <title>Genome-Wide Identification Analysis in wild type Solanum Pinnatisectum Reveals Some Genes Defensing Phytophthora Infestans.</title>
        <authorList>
            <person name="Sun C."/>
        </authorList>
    </citation>
    <scope>NUCLEOTIDE SEQUENCE [LARGE SCALE GENOMIC DNA]</scope>
    <source>
        <strain evidence="4">LQN</strain>
        <tissue evidence="4">Leaf</tissue>
    </source>
</reference>
<dbReference type="AlphaFoldDB" id="A0AAV9M913"/>
<dbReference type="Proteomes" id="UP001311915">
    <property type="component" value="Unassembled WGS sequence"/>
</dbReference>
<evidence type="ECO:0000313" key="5">
    <source>
        <dbReference type="Proteomes" id="UP001311915"/>
    </source>
</evidence>
<dbReference type="InterPro" id="IPR036875">
    <property type="entry name" value="Znf_CCHC_sf"/>
</dbReference>
<evidence type="ECO:0000256" key="2">
    <source>
        <dbReference type="SAM" id="MobiDB-lite"/>
    </source>
</evidence>
<dbReference type="GO" id="GO:0008270">
    <property type="term" value="F:zinc ion binding"/>
    <property type="evidence" value="ECO:0007669"/>
    <property type="project" value="UniProtKB-KW"/>
</dbReference>
<comment type="caution">
    <text evidence="4">The sequence shown here is derived from an EMBL/GenBank/DDBJ whole genome shotgun (WGS) entry which is preliminary data.</text>
</comment>
<evidence type="ECO:0000259" key="3">
    <source>
        <dbReference type="PROSITE" id="PS50158"/>
    </source>
</evidence>